<keyword evidence="3" id="KW-1185">Reference proteome</keyword>
<dbReference type="Gramene" id="Manes.02G060400.5.v8.1">
    <property type="protein sequence ID" value="Manes.02G060400.5.v8.1.CDS"/>
    <property type="gene ID" value="Manes.02G060400.v8.1"/>
</dbReference>
<dbReference type="AlphaFoldDB" id="A0A251LFF4"/>
<evidence type="ECO:0000313" key="3">
    <source>
        <dbReference type="Proteomes" id="UP000091857"/>
    </source>
</evidence>
<evidence type="ECO:0000256" key="1">
    <source>
        <dbReference type="SAM" id="Phobius"/>
    </source>
</evidence>
<dbReference type="EMBL" id="CM004388">
    <property type="protein sequence ID" value="OAY56973.1"/>
    <property type="molecule type" value="Genomic_DNA"/>
</dbReference>
<keyword evidence="1" id="KW-1133">Transmembrane helix</keyword>
<gene>
    <name evidence="2" type="ORF">MANES_02G060400</name>
</gene>
<reference evidence="2 3" key="1">
    <citation type="submission" date="2016-02" db="EMBL/GenBank/DDBJ databases">
        <title>WGS assembly of Manihot esculenta.</title>
        <authorList>
            <person name="Bredeson J.V."/>
            <person name="Prochnik S.E."/>
            <person name="Lyons J.B."/>
            <person name="Schmutz J."/>
            <person name="Grimwood J."/>
            <person name="Vrebalov J."/>
            <person name="Bart R.S."/>
            <person name="Amuge T."/>
            <person name="Ferguson M.E."/>
            <person name="Green R."/>
            <person name="Putnam N."/>
            <person name="Stites J."/>
            <person name="Rounsley S."/>
            <person name="Rokhsar D.S."/>
        </authorList>
    </citation>
    <scope>NUCLEOTIDE SEQUENCE [LARGE SCALE GENOMIC DNA]</scope>
    <source>
        <strain evidence="3">cv. AM560-2</strain>
        <tissue evidence="2">Leaf</tissue>
    </source>
</reference>
<protein>
    <submittedName>
        <fullName evidence="2">Uncharacterized protein</fullName>
    </submittedName>
</protein>
<keyword evidence="1" id="KW-0472">Membrane</keyword>
<organism evidence="2 3">
    <name type="scientific">Manihot esculenta</name>
    <name type="common">Cassava</name>
    <name type="synonym">Jatropha manihot</name>
    <dbReference type="NCBI Taxonomy" id="3983"/>
    <lineage>
        <taxon>Eukaryota</taxon>
        <taxon>Viridiplantae</taxon>
        <taxon>Streptophyta</taxon>
        <taxon>Embryophyta</taxon>
        <taxon>Tracheophyta</taxon>
        <taxon>Spermatophyta</taxon>
        <taxon>Magnoliopsida</taxon>
        <taxon>eudicotyledons</taxon>
        <taxon>Gunneridae</taxon>
        <taxon>Pentapetalae</taxon>
        <taxon>rosids</taxon>
        <taxon>fabids</taxon>
        <taxon>Malpighiales</taxon>
        <taxon>Euphorbiaceae</taxon>
        <taxon>Crotonoideae</taxon>
        <taxon>Manihoteae</taxon>
        <taxon>Manihot</taxon>
    </lineage>
</organism>
<sequence length="79" mass="8934">MISLLTTMGEMESSPLAASSLLRFIFFLRFFSSGSHQEATLNCRIFFLLLFKCLVFSNYPYLNAAFFLPPTYVFGGTVV</sequence>
<evidence type="ECO:0000313" key="2">
    <source>
        <dbReference type="EMBL" id="OAY56973.1"/>
    </source>
</evidence>
<feature type="transmembrane region" description="Helical" evidence="1">
    <location>
        <begin position="13"/>
        <end position="31"/>
    </location>
</feature>
<proteinExistence type="predicted"/>
<dbReference type="Proteomes" id="UP000091857">
    <property type="component" value="Chromosome 2"/>
</dbReference>
<feature type="transmembrane region" description="Helical" evidence="1">
    <location>
        <begin position="43"/>
        <end position="62"/>
    </location>
</feature>
<name>A0A251LFF4_MANES</name>
<accession>A0A251LFF4</accession>
<keyword evidence="1" id="KW-0812">Transmembrane</keyword>
<dbReference type="EMBL" id="CM004388">
    <property type="protein sequence ID" value="OAY56974.1"/>
    <property type="molecule type" value="Genomic_DNA"/>
</dbReference>